<dbReference type="InterPro" id="IPR029069">
    <property type="entry name" value="HotDog_dom_sf"/>
</dbReference>
<comment type="caution">
    <text evidence="3">The sequence shown here is derived from an EMBL/GenBank/DDBJ whole genome shotgun (WGS) entry which is preliminary data.</text>
</comment>
<dbReference type="Pfam" id="PF13452">
    <property type="entry name" value="FAS1_DH_region"/>
    <property type="match status" value="1"/>
</dbReference>
<evidence type="ECO:0000256" key="1">
    <source>
        <dbReference type="SAM" id="MobiDB-lite"/>
    </source>
</evidence>
<evidence type="ECO:0000313" key="4">
    <source>
        <dbReference type="Proteomes" id="UP000297737"/>
    </source>
</evidence>
<dbReference type="InterPro" id="IPR052741">
    <property type="entry name" value="Mitochondrial_HTD2"/>
</dbReference>
<dbReference type="AlphaFoldDB" id="A0A4Y9EL70"/>
<evidence type="ECO:0000313" key="3">
    <source>
        <dbReference type="EMBL" id="TFU01464.1"/>
    </source>
</evidence>
<organism evidence="3 4">
    <name type="scientific">Glacieibacterium arshaanense</name>
    <dbReference type="NCBI Taxonomy" id="2511025"/>
    <lineage>
        <taxon>Bacteria</taxon>
        <taxon>Pseudomonadati</taxon>
        <taxon>Pseudomonadota</taxon>
        <taxon>Alphaproteobacteria</taxon>
        <taxon>Sphingomonadales</taxon>
        <taxon>Sphingosinicellaceae</taxon>
        <taxon>Glacieibacterium</taxon>
    </lineage>
</organism>
<evidence type="ECO:0000259" key="2">
    <source>
        <dbReference type="Pfam" id="PF13452"/>
    </source>
</evidence>
<keyword evidence="4" id="KW-1185">Reference proteome</keyword>
<dbReference type="PANTHER" id="PTHR28152:SF1">
    <property type="entry name" value="HYDROXYACYL-THIOESTER DEHYDRATASE TYPE 2, MITOCHONDRIAL"/>
    <property type="match status" value="1"/>
</dbReference>
<feature type="compositionally biased region" description="Basic and acidic residues" evidence="1">
    <location>
        <begin position="60"/>
        <end position="69"/>
    </location>
</feature>
<sequence>MGDWDTWIGREERLSDRIDAGLVTRWLATLDRDAPADGSVPQGLHWCLGLPDAPTARLGPDGHPRRDDSPDSFMPPVPLPRRMWASSKVEFLAPLHIGEAVTRTSRILSITEKSGGSGQLVFVDVGHETAGASGVAVRETQSIVYRGAAAPEAPLSPPAPGAGSFDPSAWHAHRTLTPTEPLLFRYSALTFNSHRIHYDLPYATDEERYRGLVVHGPLTATLLLDLARRGLGDNALAGFAFRGLSPAICGEALHLVLRGQGADIELAAFAADGRQIMAGSAQSAAS</sequence>
<dbReference type="OrthoDB" id="7183822at2"/>
<dbReference type="GO" id="GO:0019171">
    <property type="term" value="F:(3R)-hydroxyacyl-[acyl-carrier-protein] dehydratase activity"/>
    <property type="evidence" value="ECO:0007669"/>
    <property type="project" value="TreeGrafter"/>
</dbReference>
<proteinExistence type="predicted"/>
<dbReference type="PANTHER" id="PTHR28152">
    <property type="entry name" value="HYDROXYACYL-THIOESTER DEHYDRATASE TYPE 2, MITOCHONDRIAL"/>
    <property type="match status" value="1"/>
</dbReference>
<accession>A0A4Y9EL70</accession>
<dbReference type="SUPFAM" id="SSF54637">
    <property type="entry name" value="Thioesterase/thiol ester dehydrase-isomerase"/>
    <property type="match status" value="2"/>
</dbReference>
<feature type="region of interest" description="Disordered" evidence="1">
    <location>
        <begin position="56"/>
        <end position="75"/>
    </location>
</feature>
<reference evidence="3 4" key="1">
    <citation type="submission" date="2019-02" db="EMBL/GenBank/DDBJ databases">
        <title>Polymorphobacter sp. isolated from the lake at the Tibet of China.</title>
        <authorList>
            <person name="Li A."/>
        </authorList>
    </citation>
    <scope>NUCLEOTIDE SEQUENCE [LARGE SCALE GENOMIC DNA]</scope>
    <source>
        <strain evidence="3 4">DJ1R-1</strain>
    </source>
</reference>
<dbReference type="Proteomes" id="UP000297737">
    <property type="component" value="Unassembled WGS sequence"/>
</dbReference>
<feature type="domain" description="FAS1-like dehydratase" evidence="2">
    <location>
        <begin position="13"/>
        <end position="139"/>
    </location>
</feature>
<dbReference type="RefSeq" id="WP_135246968.1">
    <property type="nucleotide sequence ID" value="NZ_SIHO01000003.1"/>
</dbReference>
<protein>
    <recommendedName>
        <fullName evidence="2">FAS1-like dehydratase domain-containing protein</fullName>
    </recommendedName>
</protein>
<name>A0A4Y9EL70_9SPHN</name>
<dbReference type="Gene3D" id="3.10.129.10">
    <property type="entry name" value="Hotdog Thioesterase"/>
    <property type="match status" value="1"/>
</dbReference>
<dbReference type="InterPro" id="IPR039569">
    <property type="entry name" value="FAS1-like_DH_region"/>
</dbReference>
<dbReference type="EMBL" id="SIHO01000003">
    <property type="protein sequence ID" value="TFU01464.1"/>
    <property type="molecule type" value="Genomic_DNA"/>
</dbReference>
<gene>
    <name evidence="3" type="ORF">EUV02_14415</name>
</gene>